<feature type="transmembrane region" description="Helical" evidence="1">
    <location>
        <begin position="238"/>
        <end position="255"/>
    </location>
</feature>
<organism evidence="2">
    <name type="scientific">Klebsiella sp. 6115</name>
    <dbReference type="NCBI Taxonomy" id="1497823"/>
    <lineage>
        <taxon>Bacteria</taxon>
        <taxon>Pseudomonadati</taxon>
        <taxon>Pseudomonadota</taxon>
        <taxon>Gammaproteobacteria</taxon>
        <taxon>Enterobacterales</taxon>
        <taxon>Enterobacteriaceae</taxon>
        <taxon>Klebsiella/Raoultella group</taxon>
        <taxon>Klebsiella</taxon>
    </lineage>
</organism>
<name>A0A0P0YS06_9ENTR</name>
<sequence length="442" mass="50583">MNNDIGFSDIVFNTRVELLPLGLFFLNLIIISIMLVRNYKRFGILSLSAYWIIFSFVLCIQVQFFSAFSYINYTASHDIYRYSRFTNITFTICSIGLYSYFVGWLLADKVKFVPIGFNFVQRGTYGFFSSNVLYLMSLGLMGLILVLYIAIGVPFGDSRIFALLNPALRPIINFGTSLFNFLLSIYLISAIITRKKKFYIITLLVVILSLWSGARGSLLNPIVMAVAIISMTNKNKKIFKYVFGAVIIFLILMLMKAIRDGQLLEEGLDFNNMLFETFFGNTFSDLRDFTWIYSWWNGEFLYGKTIFAGVISFVPSFISEYRELWGWGRWSTSLVNLDSSIHGGLRPTVFGEAYFNFGIVGVIALGFFLGLNISRLDKIIYIKRNIDRVTKNELICLIGYSFIYYSIITAFVISSGYFNIYLKVILLLVGSLFVRKISKEIA</sequence>
<feature type="transmembrane region" description="Helical" evidence="1">
    <location>
        <begin position="88"/>
        <end position="107"/>
    </location>
</feature>
<keyword evidence="1" id="KW-1133">Transmembrane helix</keyword>
<evidence type="ECO:0000313" key="2">
    <source>
        <dbReference type="EMBL" id="BAT23915.1"/>
    </source>
</evidence>
<gene>
    <name evidence="2" type="primary">wzy</name>
</gene>
<dbReference type="NCBIfam" id="TIGR04370">
    <property type="entry name" value="glyco_rpt_poly"/>
    <property type="match status" value="1"/>
</dbReference>
<keyword evidence="1" id="KW-0812">Transmembrane</keyword>
<reference evidence="2" key="2">
    <citation type="journal article" date="2015" name="Sci. Rep.">
        <title>Genetic analysis of capsular polysaccharide synthesis gene clusters in 79 capsular types of Klebsiella spp.</title>
        <authorList>
            <person name="Pan Y.J."/>
            <person name="Lin T.L."/>
            <person name="Chen C.T."/>
            <person name="Chen Y.Y."/>
            <person name="Hsieh P.F."/>
            <person name="Hsu C.R."/>
            <person name="Wu M.C."/>
            <person name="Wang J.T."/>
        </authorList>
    </citation>
    <scope>NUCLEOTIDE SEQUENCE</scope>
    <source>
        <strain evidence="2">6115</strain>
    </source>
</reference>
<dbReference type="EMBL" id="AB924586">
    <property type="protein sequence ID" value="BAT23915.1"/>
    <property type="molecule type" value="Genomic_DNA"/>
</dbReference>
<reference evidence="2" key="1">
    <citation type="submission" date="2014-04" db="EMBL/GenBank/DDBJ databases">
        <authorList>
            <person name="Harrison E."/>
        </authorList>
    </citation>
    <scope>NUCLEOTIDE SEQUENCE</scope>
    <source>
        <strain evidence="2">6115</strain>
    </source>
</reference>
<feature type="transmembrane region" description="Helical" evidence="1">
    <location>
        <begin position="420"/>
        <end position="438"/>
    </location>
</feature>
<feature type="transmembrane region" description="Helical" evidence="1">
    <location>
        <begin position="300"/>
        <end position="318"/>
    </location>
</feature>
<keyword evidence="1" id="KW-0472">Membrane</keyword>
<feature type="transmembrane region" description="Helical" evidence="1">
    <location>
        <begin position="353"/>
        <end position="373"/>
    </location>
</feature>
<evidence type="ECO:0000256" key="1">
    <source>
        <dbReference type="SAM" id="Phobius"/>
    </source>
</evidence>
<dbReference type="AlphaFoldDB" id="A0A0P0YS06"/>
<proteinExistence type="predicted"/>
<protein>
    <submittedName>
        <fullName evidence="2">O-antigen and lipid-linked capsular repeat unit polymerase</fullName>
    </submittedName>
</protein>
<feature type="transmembrane region" description="Helical" evidence="1">
    <location>
        <begin position="18"/>
        <end position="36"/>
    </location>
</feature>
<accession>A0A0P0YS06</accession>
<feature type="transmembrane region" description="Helical" evidence="1">
    <location>
        <begin position="48"/>
        <end position="68"/>
    </location>
</feature>
<feature type="transmembrane region" description="Helical" evidence="1">
    <location>
        <begin position="171"/>
        <end position="191"/>
    </location>
</feature>
<feature type="transmembrane region" description="Helical" evidence="1">
    <location>
        <begin position="128"/>
        <end position="151"/>
    </location>
</feature>
<feature type="transmembrane region" description="Helical" evidence="1">
    <location>
        <begin position="198"/>
        <end position="218"/>
    </location>
</feature>
<feature type="transmembrane region" description="Helical" evidence="1">
    <location>
        <begin position="394"/>
        <end position="414"/>
    </location>
</feature>